<protein>
    <submittedName>
        <fullName evidence="1">Uncharacterized protein</fullName>
    </submittedName>
</protein>
<evidence type="ECO:0000313" key="2">
    <source>
        <dbReference type="Proteomes" id="UP001163321"/>
    </source>
</evidence>
<dbReference type="Proteomes" id="UP001163321">
    <property type="component" value="Chromosome 7"/>
</dbReference>
<organism evidence="1 2">
    <name type="scientific">Peronosclerospora sorghi</name>
    <dbReference type="NCBI Taxonomy" id="230839"/>
    <lineage>
        <taxon>Eukaryota</taxon>
        <taxon>Sar</taxon>
        <taxon>Stramenopiles</taxon>
        <taxon>Oomycota</taxon>
        <taxon>Peronosporomycetes</taxon>
        <taxon>Peronosporales</taxon>
        <taxon>Peronosporaceae</taxon>
        <taxon>Peronosclerospora</taxon>
    </lineage>
</organism>
<proteinExistence type="predicted"/>
<dbReference type="EMBL" id="CM047586">
    <property type="protein sequence ID" value="KAI9909336.1"/>
    <property type="molecule type" value="Genomic_DNA"/>
</dbReference>
<reference evidence="1 2" key="1">
    <citation type="journal article" date="2022" name="bioRxiv">
        <title>The genome of the oomycete Peronosclerospora sorghi, a cosmopolitan pathogen of maize and sorghum, is inflated with dispersed pseudogenes.</title>
        <authorList>
            <person name="Fletcher K."/>
            <person name="Martin F."/>
            <person name="Isakeit T."/>
            <person name="Cavanaugh K."/>
            <person name="Magill C."/>
            <person name="Michelmore R."/>
        </authorList>
    </citation>
    <scope>NUCLEOTIDE SEQUENCE [LARGE SCALE GENOMIC DNA]</scope>
    <source>
        <strain evidence="1">P6</strain>
    </source>
</reference>
<gene>
    <name evidence="1" type="ORF">PsorP6_014566</name>
</gene>
<sequence>MPRGNLILKITLQFICILLYSQEIVIFHSQVRLMLANLICTSCKIILHAFQLKRQLLGYMEILDLSTQLGYVLGYFTMHFKRFVSVTTIAFMCFPVATVTDIGGISLNRYTYINKTPANARIKSLQRLEHLGSAGISLGLTLFNVIHLMLSVDNRSFHGTNLFIRLLKIIKDEEAGLVHKRSGTGSLYLARGWFIIWLSLAEARACSTSPISSSSSKNSLKDKFILLVHQEITRNENNRRRKTSALSTEMDSSTFILTCKDPSTWTFSNSHETNQVSRAASWKEAQHGTTGSPSNHFAIQR</sequence>
<name>A0ACC0VV45_9STRA</name>
<comment type="caution">
    <text evidence="1">The sequence shown here is derived from an EMBL/GenBank/DDBJ whole genome shotgun (WGS) entry which is preliminary data.</text>
</comment>
<keyword evidence="2" id="KW-1185">Reference proteome</keyword>
<evidence type="ECO:0000313" key="1">
    <source>
        <dbReference type="EMBL" id="KAI9909336.1"/>
    </source>
</evidence>
<accession>A0ACC0VV45</accession>